<dbReference type="OrthoDB" id="1894652at2759"/>
<dbReference type="GeneID" id="10024881"/>
<sequence>MRLLSVLLAVTSAASAAAMLQAELFYQPVAASSKPVELAQISYDPATLRAKVISYSPPGSSSPETAGGDQIRIGTSPQSSSWTGVLASRALLQPSPSSSHSPILSLYLDAEDRVYHVGVSSSSPLTSADGHKNQAGKPSHVKVHLVRSQPAAVPQLNRPVVRRADDADEEQVEIPLMNSLLQKYWWLLPIVFLLAVGGGGS</sequence>
<dbReference type="OMA" id="ADIFYWP"/>
<evidence type="ECO:0000313" key="3">
    <source>
        <dbReference type="EMBL" id="EFR05543.1"/>
    </source>
</evidence>
<reference evidence="4" key="1">
    <citation type="journal article" date="2012" name="MBio">
        <title>Comparative genome analysis of Trichophyton rubrum and related dermatophytes reveals candidate genes involved in infection.</title>
        <authorList>
            <person name="Martinez D.A."/>
            <person name="Oliver B.G."/>
            <person name="Graeser Y."/>
            <person name="Goldberg J.M."/>
            <person name="Li W."/>
            <person name="Martinez-Rossi N.M."/>
            <person name="Monod M."/>
            <person name="Shelest E."/>
            <person name="Barton R.C."/>
            <person name="Birch E."/>
            <person name="Brakhage A.A."/>
            <person name="Chen Z."/>
            <person name="Gurr S.J."/>
            <person name="Heiman D."/>
            <person name="Heitman J."/>
            <person name="Kosti I."/>
            <person name="Rossi A."/>
            <person name="Saif S."/>
            <person name="Samalova M."/>
            <person name="Saunders C.W."/>
            <person name="Shea T."/>
            <person name="Summerbell R.C."/>
            <person name="Xu J."/>
            <person name="Young S."/>
            <person name="Zeng Q."/>
            <person name="Birren B.W."/>
            <person name="Cuomo C.A."/>
            <person name="White T.C."/>
        </authorList>
    </citation>
    <scope>NUCLEOTIDE SEQUENCE [LARGE SCALE GENOMIC DNA]</scope>
    <source>
        <strain evidence="4">ATCC MYA-4604 / CBS 118893</strain>
    </source>
</reference>
<evidence type="ECO:0000256" key="2">
    <source>
        <dbReference type="SAM" id="SignalP"/>
    </source>
</evidence>
<dbReference type="eggNOG" id="ENOG502SCMA">
    <property type="taxonomic scope" value="Eukaryota"/>
</dbReference>
<dbReference type="STRING" id="535722.E4V618"/>
<evidence type="ECO:0008006" key="5">
    <source>
        <dbReference type="Google" id="ProtNLM"/>
    </source>
</evidence>
<dbReference type="InParanoid" id="E4V618"/>
<protein>
    <recommendedName>
        <fullName evidence="5">ER membrane protein complex subunit 10</fullName>
    </recommendedName>
</protein>
<evidence type="ECO:0000313" key="4">
    <source>
        <dbReference type="Proteomes" id="UP000002669"/>
    </source>
</evidence>
<feature type="signal peptide" evidence="2">
    <location>
        <begin position="1"/>
        <end position="16"/>
    </location>
</feature>
<dbReference type="AlphaFoldDB" id="E4V618"/>
<keyword evidence="2" id="KW-0732">Signal</keyword>
<keyword evidence="4" id="KW-1185">Reference proteome</keyword>
<name>E4V618_ARTGP</name>
<gene>
    <name evidence="3" type="ORF">MGYG_08559</name>
</gene>
<evidence type="ECO:0000256" key="1">
    <source>
        <dbReference type="SAM" id="MobiDB-lite"/>
    </source>
</evidence>
<dbReference type="PANTHER" id="PTHR39219:SF1">
    <property type="entry name" value="ER MEMBRANE PROTEIN COMPLEX SUBUNIT 10"/>
    <property type="match status" value="1"/>
</dbReference>
<organism evidence="4">
    <name type="scientific">Arthroderma gypseum (strain ATCC MYA-4604 / CBS 118893)</name>
    <name type="common">Microsporum gypseum</name>
    <dbReference type="NCBI Taxonomy" id="535722"/>
    <lineage>
        <taxon>Eukaryota</taxon>
        <taxon>Fungi</taxon>
        <taxon>Dikarya</taxon>
        <taxon>Ascomycota</taxon>
        <taxon>Pezizomycotina</taxon>
        <taxon>Eurotiomycetes</taxon>
        <taxon>Eurotiomycetidae</taxon>
        <taxon>Onygenales</taxon>
        <taxon>Arthrodermataceae</taxon>
        <taxon>Nannizzia</taxon>
    </lineage>
</organism>
<proteinExistence type="predicted"/>
<dbReference type="PANTHER" id="PTHR39219">
    <property type="entry name" value="ER MEMBRANE PROTEIN COMPLEX SUBUNIT 10"/>
    <property type="match status" value="1"/>
</dbReference>
<accession>E4V618</accession>
<feature type="region of interest" description="Disordered" evidence="1">
    <location>
        <begin position="54"/>
        <end position="77"/>
    </location>
</feature>
<dbReference type="VEuPathDB" id="FungiDB:MGYG_08559"/>
<feature type="chain" id="PRO_5003189559" description="ER membrane protein complex subunit 10" evidence="2">
    <location>
        <begin position="17"/>
        <end position="201"/>
    </location>
</feature>
<dbReference type="HOGENOM" id="CLU_071095_0_0_1"/>
<dbReference type="Proteomes" id="UP000002669">
    <property type="component" value="Unassembled WGS sequence"/>
</dbReference>
<dbReference type="EMBL" id="DS989830">
    <property type="protein sequence ID" value="EFR05543.1"/>
    <property type="molecule type" value="Genomic_DNA"/>
</dbReference>
<dbReference type="RefSeq" id="XP_003169650.1">
    <property type="nucleotide sequence ID" value="XM_003169602.1"/>
</dbReference>